<dbReference type="EMBL" id="JBBJCI010000229">
    <property type="protein sequence ID" value="KAK7238660.1"/>
    <property type="molecule type" value="Genomic_DNA"/>
</dbReference>
<organism evidence="2 3">
    <name type="scientific">Aureococcus anophagefferens</name>
    <name type="common">Harmful bloom alga</name>
    <dbReference type="NCBI Taxonomy" id="44056"/>
    <lineage>
        <taxon>Eukaryota</taxon>
        <taxon>Sar</taxon>
        <taxon>Stramenopiles</taxon>
        <taxon>Ochrophyta</taxon>
        <taxon>Pelagophyceae</taxon>
        <taxon>Pelagomonadales</taxon>
        <taxon>Pelagomonadaceae</taxon>
        <taxon>Aureococcus</taxon>
    </lineage>
</organism>
<proteinExistence type="predicted"/>
<dbReference type="Proteomes" id="UP001363151">
    <property type="component" value="Unassembled WGS sequence"/>
</dbReference>
<feature type="region of interest" description="Disordered" evidence="1">
    <location>
        <begin position="1"/>
        <end position="54"/>
    </location>
</feature>
<name>A0ABR1FU74_AURAN</name>
<evidence type="ECO:0000313" key="2">
    <source>
        <dbReference type="EMBL" id="KAK7238660.1"/>
    </source>
</evidence>
<reference evidence="2 3" key="1">
    <citation type="submission" date="2024-03" db="EMBL/GenBank/DDBJ databases">
        <title>Aureococcus anophagefferens CCMP1851 and Kratosvirus quantuckense: Draft genome of a second virus-susceptible host strain in the model system.</title>
        <authorList>
            <person name="Chase E."/>
            <person name="Truchon A.R."/>
            <person name="Schepens W."/>
            <person name="Wilhelm S.W."/>
        </authorList>
    </citation>
    <scope>NUCLEOTIDE SEQUENCE [LARGE SCALE GENOMIC DNA]</scope>
    <source>
        <strain evidence="2 3">CCMP1851</strain>
    </source>
</reference>
<comment type="caution">
    <text evidence="2">The sequence shown here is derived from an EMBL/GenBank/DDBJ whole genome shotgun (WGS) entry which is preliminary data.</text>
</comment>
<keyword evidence="3" id="KW-1185">Reference proteome</keyword>
<feature type="compositionally biased region" description="Low complexity" evidence="1">
    <location>
        <begin position="11"/>
        <end position="31"/>
    </location>
</feature>
<feature type="compositionally biased region" description="Low complexity" evidence="1">
    <location>
        <begin position="406"/>
        <end position="441"/>
    </location>
</feature>
<feature type="region of interest" description="Disordered" evidence="1">
    <location>
        <begin position="499"/>
        <end position="530"/>
    </location>
</feature>
<feature type="region of interest" description="Disordered" evidence="1">
    <location>
        <begin position="391"/>
        <end position="448"/>
    </location>
</feature>
<sequence length="530" mass="57630">MERADSEPTLEEPAQLEPALAPEDAAPGPAGERARTDSEVEALRDGDGDDAPRLGFEAAATGVEWREGDAVEVFYRTLEDGNGGYFPTASPSDCLRSPRVARTDCWVPAVVVRDYQGWRDERVVVRHTHEHWRDARGQRLDMRDEANAVQRFGPGRVRPAAGLGFPSRTRASLGLVLVRWGGEEQPESCDGTHAGGWGPSGAVPSHTVWKPNLQHDFNFDDGTAGRPGMVPASPFFDLMQRLEGAGIPSRFPHAAHVYRTLVSKEWTSHLGAVGALAVPPTTRVNLSAIERDAEGAARRAVDALKVVGRDFKARRPKDGARRGRLRGNQIFNPTSMSSSRPSARSRVRVDGKLEKLLYTRFDDPDAGDEPVGEEDQGRFVTFSELERASGRAVVPAATRRSRTPRSARSGRSSAAGSRGSGGWTASRCPSCASTSSSASTTTRRRARPKLSVAAGELTELGASFLGWRDGPRLVFDALLRSCFRDRPCEGGAYPLPAWVERDLDDGRKRDRGKKKKRKTHASPGDEPVAA</sequence>
<feature type="region of interest" description="Disordered" evidence="1">
    <location>
        <begin position="315"/>
        <end position="348"/>
    </location>
</feature>
<protein>
    <submittedName>
        <fullName evidence="2">Uncharacterized protein</fullName>
    </submittedName>
</protein>
<accession>A0ABR1FU74</accession>
<feature type="compositionally biased region" description="Low complexity" evidence="1">
    <location>
        <begin position="335"/>
        <end position="344"/>
    </location>
</feature>
<feature type="compositionally biased region" description="Basic residues" evidence="1">
    <location>
        <begin position="509"/>
        <end position="520"/>
    </location>
</feature>
<feature type="compositionally biased region" description="Basic and acidic residues" evidence="1">
    <location>
        <begin position="32"/>
        <end position="52"/>
    </location>
</feature>
<evidence type="ECO:0000313" key="3">
    <source>
        <dbReference type="Proteomes" id="UP001363151"/>
    </source>
</evidence>
<gene>
    <name evidence="2" type="ORF">SO694_00020488</name>
</gene>
<evidence type="ECO:0000256" key="1">
    <source>
        <dbReference type="SAM" id="MobiDB-lite"/>
    </source>
</evidence>
<feature type="compositionally biased region" description="Basic and acidic residues" evidence="1">
    <location>
        <begin position="499"/>
        <end position="508"/>
    </location>
</feature>